<proteinExistence type="predicted"/>
<dbReference type="Pfam" id="PF13809">
    <property type="entry name" value="Tubulin_2"/>
    <property type="match status" value="1"/>
</dbReference>
<evidence type="ECO:0000313" key="1">
    <source>
        <dbReference type="EMBL" id="MFD1051317.1"/>
    </source>
</evidence>
<sequence>MLKPFLFVGVGGSGGDTLRYLHKDLSERLRRVGIAEMPSGWQFLQIDSRTSQEHHDDLPIPESPNYTYVGMVKRDVGYRTVVRLLENNDQNRMALASWRPDPEKVKVPIEEGAGQYRAIGRVLTIARLQYV</sequence>
<dbReference type="EMBL" id="JBHTIS010003493">
    <property type="protein sequence ID" value="MFD1051317.1"/>
    <property type="molecule type" value="Genomic_DNA"/>
</dbReference>
<evidence type="ECO:0000313" key="2">
    <source>
        <dbReference type="Proteomes" id="UP001597045"/>
    </source>
</evidence>
<accession>A0ABW3MKV1</accession>
<protein>
    <submittedName>
        <fullName evidence="1">Tubulin-like doman-containing protein</fullName>
    </submittedName>
</protein>
<gene>
    <name evidence="1" type="ORF">ACFQ1S_40140</name>
</gene>
<feature type="non-terminal residue" evidence="1">
    <location>
        <position position="131"/>
    </location>
</feature>
<organism evidence="1 2">
    <name type="scientific">Kibdelosporangium lantanae</name>
    <dbReference type="NCBI Taxonomy" id="1497396"/>
    <lineage>
        <taxon>Bacteria</taxon>
        <taxon>Bacillati</taxon>
        <taxon>Actinomycetota</taxon>
        <taxon>Actinomycetes</taxon>
        <taxon>Pseudonocardiales</taxon>
        <taxon>Pseudonocardiaceae</taxon>
        <taxon>Kibdelosporangium</taxon>
    </lineage>
</organism>
<reference evidence="2" key="1">
    <citation type="journal article" date="2019" name="Int. J. Syst. Evol. Microbiol.">
        <title>The Global Catalogue of Microorganisms (GCM) 10K type strain sequencing project: providing services to taxonomists for standard genome sequencing and annotation.</title>
        <authorList>
            <consortium name="The Broad Institute Genomics Platform"/>
            <consortium name="The Broad Institute Genome Sequencing Center for Infectious Disease"/>
            <person name="Wu L."/>
            <person name="Ma J."/>
        </authorList>
    </citation>
    <scope>NUCLEOTIDE SEQUENCE [LARGE SCALE GENOMIC DNA]</scope>
    <source>
        <strain evidence="2">JCM 31486</strain>
    </source>
</reference>
<comment type="caution">
    <text evidence="1">The sequence shown here is derived from an EMBL/GenBank/DDBJ whole genome shotgun (WGS) entry which is preliminary data.</text>
</comment>
<dbReference type="Proteomes" id="UP001597045">
    <property type="component" value="Unassembled WGS sequence"/>
</dbReference>
<dbReference type="InterPro" id="IPR025904">
    <property type="entry name" value="Tubulin-like"/>
</dbReference>
<keyword evidence="2" id="KW-1185">Reference proteome</keyword>
<name>A0ABW3MKV1_9PSEU</name>